<dbReference type="Proteomes" id="UP001056535">
    <property type="component" value="Chromosome"/>
</dbReference>
<keyword evidence="2" id="KW-0489">Methyltransferase</keyword>
<dbReference type="InterPro" id="IPR029063">
    <property type="entry name" value="SAM-dependent_MTases_sf"/>
</dbReference>
<dbReference type="SUPFAM" id="SSF53335">
    <property type="entry name" value="S-adenosyl-L-methionine-dependent methyltransferases"/>
    <property type="match status" value="1"/>
</dbReference>
<accession>A0ABY4YLE3</accession>
<organism evidence="2 3">
    <name type="scientific">Ornithinimicrobium cryptoxanthini</name>
    <dbReference type="NCBI Taxonomy" id="2934161"/>
    <lineage>
        <taxon>Bacteria</taxon>
        <taxon>Bacillati</taxon>
        <taxon>Actinomycetota</taxon>
        <taxon>Actinomycetes</taxon>
        <taxon>Micrococcales</taxon>
        <taxon>Ornithinimicrobiaceae</taxon>
        <taxon>Ornithinimicrobium</taxon>
    </lineage>
</organism>
<dbReference type="GO" id="GO:0032259">
    <property type="term" value="P:methylation"/>
    <property type="evidence" value="ECO:0007669"/>
    <property type="project" value="UniProtKB-KW"/>
</dbReference>
<evidence type="ECO:0000259" key="1">
    <source>
        <dbReference type="Pfam" id="PF18096"/>
    </source>
</evidence>
<reference evidence="2" key="1">
    <citation type="submission" date="2022-06" db="EMBL/GenBank/DDBJ databases">
        <title>Ornithinimicrobium JY.X270.</title>
        <authorList>
            <person name="Huang Y."/>
        </authorList>
    </citation>
    <scope>NUCLEOTIDE SEQUENCE</scope>
    <source>
        <strain evidence="2">JY.X270</strain>
    </source>
</reference>
<keyword evidence="3" id="KW-1185">Reference proteome</keyword>
<dbReference type="RefSeq" id="WP_252622008.1">
    <property type="nucleotide sequence ID" value="NZ_CP099490.1"/>
</dbReference>
<feature type="domain" description="THUMP-like" evidence="1">
    <location>
        <begin position="334"/>
        <end position="405"/>
    </location>
</feature>
<gene>
    <name evidence="2" type="ORF">NF557_04410</name>
</gene>
<dbReference type="GO" id="GO:0008168">
    <property type="term" value="F:methyltransferase activity"/>
    <property type="evidence" value="ECO:0007669"/>
    <property type="project" value="UniProtKB-KW"/>
</dbReference>
<dbReference type="Pfam" id="PF18096">
    <property type="entry name" value="Thump_like"/>
    <property type="match status" value="1"/>
</dbReference>
<dbReference type="EMBL" id="CP099490">
    <property type="protein sequence ID" value="USQ77163.1"/>
    <property type="molecule type" value="Genomic_DNA"/>
</dbReference>
<dbReference type="InterPro" id="IPR041497">
    <property type="entry name" value="Thump-like"/>
</dbReference>
<dbReference type="Gene3D" id="3.40.50.150">
    <property type="entry name" value="Vaccinia Virus protein VP39"/>
    <property type="match status" value="1"/>
</dbReference>
<proteinExistence type="predicted"/>
<protein>
    <submittedName>
        <fullName evidence="2">Class I SAM-dependent methyltransferase</fullName>
    </submittedName>
</protein>
<evidence type="ECO:0000313" key="2">
    <source>
        <dbReference type="EMBL" id="USQ77163.1"/>
    </source>
</evidence>
<name>A0ABY4YLE3_9MICO</name>
<sequence length="414" mass="44447">MDPQTVAALRAPAAWAVLQALPEYAEGSALSLSTRLRDEGHDPELVAALLTQSRLRLRGRVKFGDRVDQMLLTRDGVEQASRWQLAARHADRFAAAGLDTVWDLGCGLGGDALALSEAGLRVELVDADPGTAAIAAVNVRDSATARVRTAAVEDLDITPRPGTGAWLDPARRLPGRTDARGRTTRTFSLDQLSPSWEQVQQVAARLGHVGAKLAPSFPHDAVPVGAEAQWASFGGEALECALWWGDLVHHEGRTAQVHLGAAGDGRWLEVHDDGGGPADSAAGPDDLGEWLYEPDRAVLQAGLTGVLARAVGGMETARGAGYVTTQQEADLPWARRFRLVTVHQLATKPLRRWARERDLGRLTIKKRGVPVDADRLRRDLRLGGAREAVVVLTQLGGRPMLLEVEPQPQPAPIG</sequence>
<keyword evidence="2" id="KW-0808">Transferase</keyword>
<evidence type="ECO:0000313" key="3">
    <source>
        <dbReference type="Proteomes" id="UP001056535"/>
    </source>
</evidence>